<feature type="non-terminal residue" evidence="1">
    <location>
        <position position="161"/>
    </location>
</feature>
<evidence type="ECO:0000313" key="1">
    <source>
        <dbReference type="EMBL" id="CAI6088934.1"/>
    </source>
</evidence>
<gene>
    <name evidence="1" type="ORF">CCHLO57077_00008611</name>
</gene>
<name>A0AA35Q3I4_9HYPO</name>
<proteinExistence type="predicted"/>
<dbReference type="EMBL" id="CABFNP030000868">
    <property type="protein sequence ID" value="CAI6088934.1"/>
    <property type="molecule type" value="Genomic_DNA"/>
</dbReference>
<sequence>MGNVSQSQRQLVAVTNIDAWPMLSLPAPCSWLGPARRNEVKTINGRHQRGLAAQRAPNPIPIRCGGGDVATAWTESNMGIPGWLTIIGIYMVPVSPHTSLVWGVLDLAPTSKVNKLINTPVAVHTSSQMTIRRTNGKESKTTAGVSWLGGIVQAPIDYSQE</sequence>
<organism evidence="1 2">
    <name type="scientific">Clonostachys chloroleuca</name>
    <dbReference type="NCBI Taxonomy" id="1926264"/>
    <lineage>
        <taxon>Eukaryota</taxon>
        <taxon>Fungi</taxon>
        <taxon>Dikarya</taxon>
        <taxon>Ascomycota</taxon>
        <taxon>Pezizomycotina</taxon>
        <taxon>Sordariomycetes</taxon>
        <taxon>Hypocreomycetidae</taxon>
        <taxon>Hypocreales</taxon>
        <taxon>Bionectriaceae</taxon>
        <taxon>Clonostachys</taxon>
    </lineage>
</organism>
<dbReference type="AlphaFoldDB" id="A0AA35Q3I4"/>
<evidence type="ECO:0000313" key="2">
    <source>
        <dbReference type="Proteomes" id="UP001160390"/>
    </source>
</evidence>
<reference evidence="1" key="1">
    <citation type="submission" date="2023-01" db="EMBL/GenBank/DDBJ databases">
        <authorList>
            <person name="Piombo E."/>
        </authorList>
    </citation>
    <scope>NUCLEOTIDE SEQUENCE</scope>
</reference>
<comment type="caution">
    <text evidence="1">The sequence shown here is derived from an EMBL/GenBank/DDBJ whole genome shotgun (WGS) entry which is preliminary data.</text>
</comment>
<protein>
    <submittedName>
        <fullName evidence="1">Uncharacterized protein</fullName>
    </submittedName>
</protein>
<dbReference type="Proteomes" id="UP001160390">
    <property type="component" value="Unassembled WGS sequence"/>
</dbReference>
<keyword evidence="2" id="KW-1185">Reference proteome</keyword>
<accession>A0AA35Q3I4</accession>